<dbReference type="AlphaFoldDB" id="B2IG11"/>
<accession>B2IG11</accession>
<name>B2IG11_BEII9</name>
<dbReference type="OrthoDB" id="7410629at2"/>
<dbReference type="Proteomes" id="UP000001695">
    <property type="component" value="Chromosome"/>
</dbReference>
<evidence type="ECO:0000313" key="3">
    <source>
        <dbReference type="Proteomes" id="UP000001695"/>
    </source>
</evidence>
<dbReference type="RefSeq" id="WP_012385106.1">
    <property type="nucleotide sequence ID" value="NC_010581.1"/>
</dbReference>
<dbReference type="KEGG" id="bid:Bind_2130"/>
<dbReference type="EMBL" id="CP001016">
    <property type="protein sequence ID" value="ACB95750.1"/>
    <property type="molecule type" value="Genomic_DNA"/>
</dbReference>
<gene>
    <name evidence="2" type="ordered locus">Bind_2130</name>
</gene>
<dbReference type="HOGENOM" id="CLU_1902586_0_0_5"/>
<feature type="region of interest" description="Disordered" evidence="1">
    <location>
        <begin position="38"/>
        <end position="77"/>
    </location>
</feature>
<proteinExistence type="predicted"/>
<keyword evidence="3" id="KW-1185">Reference proteome</keyword>
<dbReference type="eggNOG" id="ENOG5032U3Q">
    <property type="taxonomic scope" value="Bacteria"/>
</dbReference>
<evidence type="ECO:0000256" key="1">
    <source>
        <dbReference type="SAM" id="MobiDB-lite"/>
    </source>
</evidence>
<reference evidence="3" key="1">
    <citation type="submission" date="2008-03" db="EMBL/GenBank/DDBJ databases">
        <title>Complete sequence of chromosome of Beijerinckia indica subsp. indica ATCC 9039.</title>
        <authorList>
            <consortium name="US DOE Joint Genome Institute"/>
            <person name="Copeland A."/>
            <person name="Lucas S."/>
            <person name="Lapidus A."/>
            <person name="Glavina del Rio T."/>
            <person name="Dalin E."/>
            <person name="Tice H."/>
            <person name="Bruce D."/>
            <person name="Goodwin L."/>
            <person name="Pitluck S."/>
            <person name="LaButti K."/>
            <person name="Schmutz J."/>
            <person name="Larimer F."/>
            <person name="Land M."/>
            <person name="Hauser L."/>
            <person name="Kyrpides N."/>
            <person name="Mikhailova N."/>
            <person name="Dunfield P.F."/>
            <person name="Dedysh S.N."/>
            <person name="Liesack W."/>
            <person name="Saw J.H."/>
            <person name="Alam M."/>
            <person name="Chen Y."/>
            <person name="Murrell J.C."/>
            <person name="Richardson P."/>
        </authorList>
    </citation>
    <scope>NUCLEOTIDE SEQUENCE [LARGE SCALE GENOMIC DNA]</scope>
    <source>
        <strain evidence="3">ATCC 9039 / DSM 1715 / NCIMB 8712</strain>
    </source>
</reference>
<reference evidence="2 3" key="2">
    <citation type="journal article" date="2010" name="J. Bacteriol.">
        <title>Complete genome sequence of Beijerinckia indica subsp. indica.</title>
        <authorList>
            <person name="Tamas I."/>
            <person name="Dedysh S.N."/>
            <person name="Liesack W."/>
            <person name="Stott M.B."/>
            <person name="Alam M."/>
            <person name="Murrell J.C."/>
            <person name="Dunfield P.F."/>
        </authorList>
    </citation>
    <scope>NUCLEOTIDE SEQUENCE [LARGE SCALE GENOMIC DNA]</scope>
    <source>
        <strain evidence="3">ATCC 9039 / DSM 1715 / NCIMB 8712</strain>
    </source>
</reference>
<sequence>MQSIDQIRDEIAAIEQRIAKLRVAEAILTELEGGVPAERARRGRQPKIAVPTIAAPASVSGKKRRQQSAGREGSTPQAILGILEAQGPMPRAEIESAIRADRDIGKQTVSVALQRLRGAGKIRLRDNKWGLKK</sequence>
<evidence type="ECO:0000313" key="2">
    <source>
        <dbReference type="EMBL" id="ACB95750.1"/>
    </source>
</evidence>
<protein>
    <submittedName>
        <fullName evidence="2">Uncharacterized protein</fullName>
    </submittedName>
</protein>
<organism evidence="2 3">
    <name type="scientific">Beijerinckia indica subsp. indica (strain ATCC 9039 / DSM 1715 / NCIMB 8712)</name>
    <dbReference type="NCBI Taxonomy" id="395963"/>
    <lineage>
        <taxon>Bacteria</taxon>
        <taxon>Pseudomonadati</taxon>
        <taxon>Pseudomonadota</taxon>
        <taxon>Alphaproteobacteria</taxon>
        <taxon>Hyphomicrobiales</taxon>
        <taxon>Beijerinckiaceae</taxon>
        <taxon>Beijerinckia</taxon>
    </lineage>
</organism>